<keyword evidence="5 6" id="KW-0949">S-adenosyl-L-methionine</keyword>
<dbReference type="SUPFAM" id="SSF81799">
    <property type="entry name" value="Putative methyltransferase TM0872, insert domain"/>
    <property type="match status" value="1"/>
</dbReference>
<evidence type="ECO:0000256" key="6">
    <source>
        <dbReference type="HAMAP-Rule" id="MF_01007"/>
    </source>
</evidence>
<feature type="binding site" evidence="6">
    <location>
        <position position="98"/>
    </location>
    <ligand>
        <name>S-adenosyl-L-methionine</name>
        <dbReference type="ChEBI" id="CHEBI:59789"/>
    </ligand>
</feature>
<comment type="caution">
    <text evidence="6">Lacks conserved residue(s) required for the propagation of feature annotation.</text>
</comment>
<keyword evidence="6" id="KW-0963">Cytoplasm</keyword>
<keyword evidence="4 6" id="KW-0808">Transferase</keyword>
<evidence type="ECO:0000313" key="7">
    <source>
        <dbReference type="EMBL" id="PIT89892.1"/>
    </source>
</evidence>
<evidence type="ECO:0000256" key="3">
    <source>
        <dbReference type="ARBA" id="ARBA00022603"/>
    </source>
</evidence>
<evidence type="ECO:0000313" key="8">
    <source>
        <dbReference type="Proteomes" id="UP000231464"/>
    </source>
</evidence>
<dbReference type="Pfam" id="PF01795">
    <property type="entry name" value="Methyltransf_5"/>
    <property type="match status" value="1"/>
</dbReference>
<dbReference type="HAMAP" id="MF_01007">
    <property type="entry name" value="16SrRNA_methyltr_H"/>
    <property type="match status" value="1"/>
</dbReference>
<comment type="similarity">
    <text evidence="1 6">Belongs to the methyltransferase superfamily. RsmH family.</text>
</comment>
<proteinExistence type="inferred from homology"/>
<reference evidence="8" key="1">
    <citation type="submission" date="2017-09" db="EMBL/GenBank/DDBJ databases">
        <title>Depth-based differentiation of microbial function through sediment-hosted aquifers and enrichment of novel symbionts in the deep terrestrial subsurface.</title>
        <authorList>
            <person name="Probst A.J."/>
            <person name="Ladd B."/>
            <person name="Jarett J.K."/>
            <person name="Geller-Mcgrath D.E."/>
            <person name="Sieber C.M.K."/>
            <person name="Emerson J.B."/>
            <person name="Anantharaman K."/>
            <person name="Thomas B.C."/>
            <person name="Malmstrom R."/>
            <person name="Stieglmeier M."/>
            <person name="Klingl A."/>
            <person name="Woyke T."/>
            <person name="Ryan C.M."/>
            <person name="Banfield J.F."/>
        </authorList>
    </citation>
    <scope>NUCLEOTIDE SEQUENCE [LARGE SCALE GENOMIC DNA]</scope>
</reference>
<dbReference type="PIRSF" id="PIRSF004486">
    <property type="entry name" value="MraW"/>
    <property type="match status" value="1"/>
</dbReference>
<evidence type="ECO:0000256" key="4">
    <source>
        <dbReference type="ARBA" id="ARBA00022679"/>
    </source>
</evidence>
<dbReference type="Gene3D" id="3.40.50.150">
    <property type="entry name" value="Vaccinia Virus protein VP39"/>
    <property type="match status" value="1"/>
</dbReference>
<dbReference type="EC" id="2.1.1.199" evidence="6"/>
<dbReference type="GO" id="GO:0070475">
    <property type="term" value="P:rRNA base methylation"/>
    <property type="evidence" value="ECO:0007669"/>
    <property type="project" value="UniProtKB-UniRule"/>
</dbReference>
<dbReference type="InterPro" id="IPR002903">
    <property type="entry name" value="RsmH"/>
</dbReference>
<dbReference type="EMBL" id="PFBP01000023">
    <property type="protein sequence ID" value="PIT89892.1"/>
    <property type="molecule type" value="Genomic_DNA"/>
</dbReference>
<gene>
    <name evidence="6" type="primary">rsmH</name>
    <name evidence="7" type="ORF">COU23_01470</name>
</gene>
<dbReference type="InterPro" id="IPR029063">
    <property type="entry name" value="SAM-dependent_MTases_sf"/>
</dbReference>
<evidence type="ECO:0000256" key="2">
    <source>
        <dbReference type="ARBA" id="ARBA00022552"/>
    </source>
</evidence>
<comment type="function">
    <text evidence="6">Specifically methylates the N4 position of cytidine in position 1402 (C1402) of 16S rRNA.</text>
</comment>
<comment type="catalytic activity">
    <reaction evidence="6">
        <text>cytidine(1402) in 16S rRNA + S-adenosyl-L-methionine = N(4)-methylcytidine(1402) in 16S rRNA + S-adenosyl-L-homocysteine + H(+)</text>
        <dbReference type="Rhea" id="RHEA:42928"/>
        <dbReference type="Rhea" id="RHEA-COMP:10286"/>
        <dbReference type="Rhea" id="RHEA-COMP:10287"/>
        <dbReference type="ChEBI" id="CHEBI:15378"/>
        <dbReference type="ChEBI" id="CHEBI:57856"/>
        <dbReference type="ChEBI" id="CHEBI:59789"/>
        <dbReference type="ChEBI" id="CHEBI:74506"/>
        <dbReference type="ChEBI" id="CHEBI:82748"/>
        <dbReference type="EC" id="2.1.1.199"/>
    </reaction>
</comment>
<accession>A0A2M6WAS8</accession>
<evidence type="ECO:0000256" key="1">
    <source>
        <dbReference type="ARBA" id="ARBA00010396"/>
    </source>
</evidence>
<sequence length="294" mass="33355">MPTLHTPVLLNEVLEYLNPCPGQNFIDATFGAGGHGLEILKKIKLSGKLLAIDANADVSVFVKNKDNKNLIFINDNFRNLDKIVKKNFPYHVKGILLDLGLSSDELEQSGRGFSFLKNEPLDMRFSVNQELTAAEIINHYSLGNLIDIFKKFGEYKHAGKLAEKIIELRKKQKFQTTFDLVRAINLVHHHNFKEKIHPATKVFQALRIAVNEEFKNLTIVLPQAIDILAPGGRLAIISFHALEDRIVKNFFRDLSRAKNPEIKILTKKPVVPINSEVHENPRSRSAKLRVIEKI</sequence>
<name>A0A2M6WAS8_9BACT</name>
<feature type="binding site" evidence="6">
    <location>
        <begin position="33"/>
        <end position="35"/>
    </location>
    <ligand>
        <name>S-adenosyl-L-methionine</name>
        <dbReference type="ChEBI" id="CHEBI:59789"/>
    </ligand>
</feature>
<dbReference type="Proteomes" id="UP000231464">
    <property type="component" value="Unassembled WGS sequence"/>
</dbReference>
<evidence type="ECO:0000256" key="5">
    <source>
        <dbReference type="ARBA" id="ARBA00022691"/>
    </source>
</evidence>
<dbReference type="GO" id="GO:0071424">
    <property type="term" value="F:rRNA (cytosine-N4-)-methyltransferase activity"/>
    <property type="evidence" value="ECO:0007669"/>
    <property type="project" value="UniProtKB-UniRule"/>
</dbReference>
<dbReference type="AlphaFoldDB" id="A0A2M6WAS8"/>
<protein>
    <recommendedName>
        <fullName evidence="6">Ribosomal RNA small subunit methyltransferase H</fullName>
        <ecNumber evidence="6">2.1.1.199</ecNumber>
    </recommendedName>
    <alternativeName>
        <fullName evidence="6">16S rRNA m(4)C1402 methyltransferase</fullName>
    </alternativeName>
    <alternativeName>
        <fullName evidence="6">rRNA (cytosine-N(4)-)-methyltransferase RsmH</fullName>
    </alternativeName>
</protein>
<dbReference type="NCBIfam" id="TIGR00006">
    <property type="entry name" value="16S rRNA (cytosine(1402)-N(4))-methyltransferase RsmH"/>
    <property type="match status" value="1"/>
</dbReference>
<dbReference type="GO" id="GO:0005737">
    <property type="term" value="C:cytoplasm"/>
    <property type="evidence" value="ECO:0007669"/>
    <property type="project" value="UniProtKB-SubCell"/>
</dbReference>
<feature type="binding site" evidence="6">
    <location>
        <position position="77"/>
    </location>
    <ligand>
        <name>S-adenosyl-L-methionine</name>
        <dbReference type="ChEBI" id="CHEBI:59789"/>
    </ligand>
</feature>
<dbReference type="PANTHER" id="PTHR11265">
    <property type="entry name" value="S-ADENOSYL-METHYLTRANSFERASE MRAW"/>
    <property type="match status" value="1"/>
</dbReference>
<dbReference type="Gene3D" id="1.10.150.170">
    <property type="entry name" value="Putative methyltransferase TM0872, insert domain"/>
    <property type="match status" value="1"/>
</dbReference>
<feature type="binding site" evidence="6">
    <location>
        <position position="53"/>
    </location>
    <ligand>
        <name>S-adenosyl-L-methionine</name>
        <dbReference type="ChEBI" id="CHEBI:59789"/>
    </ligand>
</feature>
<dbReference type="PANTHER" id="PTHR11265:SF0">
    <property type="entry name" value="12S RRNA N4-METHYLCYTIDINE METHYLTRANSFERASE"/>
    <property type="match status" value="1"/>
</dbReference>
<organism evidence="7 8">
    <name type="scientific">Candidatus Kuenenbacteria bacterium CG10_big_fil_rev_8_21_14_0_10_36_11</name>
    <dbReference type="NCBI Taxonomy" id="1974618"/>
    <lineage>
        <taxon>Bacteria</taxon>
        <taxon>Candidatus Kueneniibacteriota</taxon>
    </lineage>
</organism>
<dbReference type="SUPFAM" id="SSF53335">
    <property type="entry name" value="S-adenosyl-L-methionine-dependent methyltransferases"/>
    <property type="match status" value="1"/>
</dbReference>
<keyword evidence="3 6" id="KW-0489">Methyltransferase</keyword>
<comment type="subcellular location">
    <subcellularLocation>
        <location evidence="6">Cytoplasm</location>
    </subcellularLocation>
</comment>
<keyword evidence="2 6" id="KW-0698">rRNA processing</keyword>
<comment type="caution">
    <text evidence="7">The sequence shown here is derived from an EMBL/GenBank/DDBJ whole genome shotgun (WGS) entry which is preliminary data.</text>
</comment>
<dbReference type="InterPro" id="IPR023397">
    <property type="entry name" value="SAM-dep_MeTrfase_MraW_recog"/>
</dbReference>